<feature type="domain" description="Cyclin-like" evidence="6">
    <location>
        <begin position="392"/>
        <end position="473"/>
    </location>
</feature>
<dbReference type="InterPro" id="IPR004367">
    <property type="entry name" value="Cyclin_C-dom"/>
</dbReference>
<reference evidence="9" key="2">
    <citation type="submission" date="2009-11" db="EMBL/GenBank/DDBJ databases">
        <title>The Genome Sequence of Allomyces macrogynus strain ATCC 38327.</title>
        <authorList>
            <consortium name="The Broad Institute Genome Sequencing Platform"/>
            <person name="Russ C."/>
            <person name="Cuomo C."/>
            <person name="Shea T."/>
            <person name="Young S.K."/>
            <person name="Zeng Q."/>
            <person name="Koehrsen M."/>
            <person name="Haas B."/>
            <person name="Borodovsky M."/>
            <person name="Guigo R."/>
            <person name="Alvarado L."/>
            <person name="Berlin A."/>
            <person name="Borenstein D."/>
            <person name="Chen Z."/>
            <person name="Engels R."/>
            <person name="Freedman E."/>
            <person name="Gellesch M."/>
            <person name="Goldberg J."/>
            <person name="Griggs A."/>
            <person name="Gujja S."/>
            <person name="Heiman D."/>
            <person name="Hepburn T."/>
            <person name="Howarth C."/>
            <person name="Jen D."/>
            <person name="Larson L."/>
            <person name="Lewis B."/>
            <person name="Mehta T."/>
            <person name="Park D."/>
            <person name="Pearson M."/>
            <person name="Roberts A."/>
            <person name="Saif S."/>
            <person name="Shenoy N."/>
            <person name="Sisk P."/>
            <person name="Stolte C."/>
            <person name="Sykes S."/>
            <person name="Walk T."/>
            <person name="White J."/>
            <person name="Yandava C."/>
            <person name="Burger G."/>
            <person name="Gray M.W."/>
            <person name="Holland P.W.H."/>
            <person name="King N."/>
            <person name="Lang F.B.F."/>
            <person name="Roger A.J."/>
            <person name="Ruiz-Trillo I."/>
            <person name="Lander E."/>
            <person name="Nusbaum C."/>
        </authorList>
    </citation>
    <scope>NUCLEOTIDE SEQUENCE [LARGE SCALE GENOMIC DNA]</scope>
    <source>
        <strain evidence="9">ATCC 38327</strain>
    </source>
</reference>
<keyword evidence="2 4" id="KW-0195">Cyclin</keyword>
<dbReference type="InterPro" id="IPR036915">
    <property type="entry name" value="Cyclin-like_sf"/>
</dbReference>
<dbReference type="PANTHER" id="PTHR10177">
    <property type="entry name" value="CYCLINS"/>
    <property type="match status" value="1"/>
</dbReference>
<keyword evidence="9" id="KW-1185">Reference proteome</keyword>
<evidence type="ECO:0000313" key="9">
    <source>
        <dbReference type="Proteomes" id="UP000054350"/>
    </source>
</evidence>
<dbReference type="Proteomes" id="UP000054350">
    <property type="component" value="Unassembled WGS sequence"/>
</dbReference>
<organism evidence="8 9">
    <name type="scientific">Allomyces macrogynus (strain ATCC 38327)</name>
    <name type="common">Allomyces javanicus var. macrogynus</name>
    <dbReference type="NCBI Taxonomy" id="578462"/>
    <lineage>
        <taxon>Eukaryota</taxon>
        <taxon>Fungi</taxon>
        <taxon>Fungi incertae sedis</taxon>
        <taxon>Blastocladiomycota</taxon>
        <taxon>Blastocladiomycetes</taxon>
        <taxon>Blastocladiales</taxon>
        <taxon>Blastocladiaceae</taxon>
        <taxon>Allomyces</taxon>
    </lineage>
</organism>
<feature type="domain" description="Cyclin-like" evidence="6">
    <location>
        <begin position="295"/>
        <end position="379"/>
    </location>
</feature>
<dbReference type="InterPro" id="IPR013763">
    <property type="entry name" value="Cyclin-like_dom"/>
</dbReference>
<feature type="domain" description="Cyclin C-terminal" evidence="7">
    <location>
        <begin position="388"/>
        <end position="502"/>
    </location>
</feature>
<feature type="compositionally biased region" description="Low complexity" evidence="5">
    <location>
        <begin position="25"/>
        <end position="40"/>
    </location>
</feature>
<evidence type="ECO:0000256" key="5">
    <source>
        <dbReference type="SAM" id="MobiDB-lite"/>
    </source>
</evidence>
<dbReference type="EMBL" id="GG745328">
    <property type="protein sequence ID" value="KNE54715.1"/>
    <property type="molecule type" value="Genomic_DNA"/>
</dbReference>
<proteinExistence type="inferred from homology"/>
<dbReference type="SMART" id="SM01332">
    <property type="entry name" value="Cyclin_C"/>
    <property type="match status" value="1"/>
</dbReference>
<dbReference type="VEuPathDB" id="FungiDB:AMAG_00674"/>
<evidence type="ECO:0000256" key="4">
    <source>
        <dbReference type="RuleBase" id="RU000383"/>
    </source>
</evidence>
<dbReference type="PROSITE" id="PS00292">
    <property type="entry name" value="CYCLINS"/>
    <property type="match status" value="1"/>
</dbReference>
<dbReference type="InterPro" id="IPR048258">
    <property type="entry name" value="Cyclins_cyclin-box"/>
</dbReference>
<dbReference type="InterPro" id="IPR006671">
    <property type="entry name" value="Cyclin_N"/>
</dbReference>
<sequence length="526" mass="57940">MLTSRPEHALGAGNENAVPARKKAAGAAAGAGHPTKHAAPVKNVAVAKSTTAVPANKENAAPKVKKPATGIAGKQPSPQRRVTRASAKAATAATTTAAAPAVPVPTATVNPRKRNADKQPKYPDAAAAEPASKKSATSAQQEPVPKKLKSTKGAAGAAVPAPAAVPVHDEPAKAPVASAAPVDVAPAPVAGDAAHDEVPLGELGRQHAFMSDNIFMKLQAESQLSPQSKRLALLDDSMDEPDMDEEDLDDPGMCAEYAQDIMNYLMQREQMFMPDQRYITQHPELRWSMRVILVDWLIEVHQKFKFTPETLFLAVNIMDRFLSRRVVSLGKFQLVGLAALFLAAKTEEVSCPPVTQFTYMADNAFKDDDMLRAEQYILRVLDFDIWAPGPYTFMRRISKVDDYNPQHRNMAKFLAEITLLDHRFLRFPSSLVGAACMWLARKLHDQDGWDALFRYCSGYREEELLPAVEFLVDWMCHQQECDFFYRKYGHKKYIRAMQTAQAWAHDLGMEITATPPFKGPEQAQPQ</sequence>
<evidence type="ECO:0000313" key="8">
    <source>
        <dbReference type="EMBL" id="KNE54715.1"/>
    </source>
</evidence>
<evidence type="ECO:0000256" key="3">
    <source>
        <dbReference type="ARBA" id="ARBA00023306"/>
    </source>
</evidence>
<feature type="compositionally biased region" description="Low complexity" evidence="5">
    <location>
        <begin position="84"/>
        <end position="110"/>
    </location>
</feature>
<protein>
    <submittedName>
        <fullName evidence="8">Uncharacterized protein</fullName>
    </submittedName>
</protein>
<gene>
    <name evidence="8" type="ORF">AMAG_00674</name>
</gene>
<keyword evidence="3" id="KW-0131">Cell cycle</keyword>
<evidence type="ECO:0000256" key="1">
    <source>
        <dbReference type="ARBA" id="ARBA00022618"/>
    </source>
</evidence>
<dbReference type="eggNOG" id="KOG0653">
    <property type="taxonomic scope" value="Eukaryota"/>
</dbReference>
<dbReference type="OrthoDB" id="5590282at2759"/>
<dbReference type="SUPFAM" id="SSF47954">
    <property type="entry name" value="Cyclin-like"/>
    <property type="match status" value="2"/>
</dbReference>
<dbReference type="GO" id="GO:0051301">
    <property type="term" value="P:cell division"/>
    <property type="evidence" value="ECO:0007669"/>
    <property type="project" value="UniProtKB-KW"/>
</dbReference>
<dbReference type="Pfam" id="PF00134">
    <property type="entry name" value="Cyclin_N"/>
    <property type="match status" value="1"/>
</dbReference>
<dbReference type="GO" id="GO:0016538">
    <property type="term" value="F:cyclin-dependent protein serine/threonine kinase regulator activity"/>
    <property type="evidence" value="ECO:0007669"/>
    <property type="project" value="InterPro"/>
</dbReference>
<dbReference type="STRING" id="578462.A0A0L0RX51"/>
<dbReference type="GO" id="GO:0044772">
    <property type="term" value="P:mitotic cell cycle phase transition"/>
    <property type="evidence" value="ECO:0007669"/>
    <property type="project" value="InterPro"/>
</dbReference>
<dbReference type="Gene3D" id="1.10.472.10">
    <property type="entry name" value="Cyclin-like"/>
    <property type="match status" value="2"/>
</dbReference>
<feature type="compositionally biased region" description="Low complexity" evidence="5">
    <location>
        <begin position="122"/>
        <end position="139"/>
    </location>
</feature>
<evidence type="ECO:0000256" key="2">
    <source>
        <dbReference type="ARBA" id="ARBA00023127"/>
    </source>
</evidence>
<dbReference type="AlphaFoldDB" id="A0A0L0RX51"/>
<dbReference type="FunFam" id="1.10.472.10:FF:000001">
    <property type="entry name" value="G2/mitotic-specific cyclin"/>
    <property type="match status" value="1"/>
</dbReference>
<accession>A0A0L0RX51</accession>
<dbReference type="SMART" id="SM00385">
    <property type="entry name" value="CYCLIN"/>
    <property type="match status" value="2"/>
</dbReference>
<evidence type="ECO:0000259" key="6">
    <source>
        <dbReference type="SMART" id="SM00385"/>
    </source>
</evidence>
<dbReference type="InterPro" id="IPR039361">
    <property type="entry name" value="Cyclin"/>
</dbReference>
<reference evidence="8 9" key="1">
    <citation type="submission" date="2009-11" db="EMBL/GenBank/DDBJ databases">
        <title>Annotation of Allomyces macrogynus ATCC 38327.</title>
        <authorList>
            <consortium name="The Broad Institute Genome Sequencing Platform"/>
            <person name="Russ C."/>
            <person name="Cuomo C."/>
            <person name="Burger G."/>
            <person name="Gray M.W."/>
            <person name="Holland P.W.H."/>
            <person name="King N."/>
            <person name="Lang F.B.F."/>
            <person name="Roger A.J."/>
            <person name="Ruiz-Trillo I."/>
            <person name="Young S.K."/>
            <person name="Zeng Q."/>
            <person name="Gargeya S."/>
            <person name="Fitzgerald M."/>
            <person name="Haas B."/>
            <person name="Abouelleil A."/>
            <person name="Alvarado L."/>
            <person name="Arachchi H.M."/>
            <person name="Berlin A."/>
            <person name="Chapman S.B."/>
            <person name="Gearin G."/>
            <person name="Goldberg J."/>
            <person name="Griggs A."/>
            <person name="Gujja S."/>
            <person name="Hansen M."/>
            <person name="Heiman D."/>
            <person name="Howarth C."/>
            <person name="Larimer J."/>
            <person name="Lui A."/>
            <person name="MacDonald P.J.P."/>
            <person name="McCowen C."/>
            <person name="Montmayeur A."/>
            <person name="Murphy C."/>
            <person name="Neiman D."/>
            <person name="Pearson M."/>
            <person name="Priest M."/>
            <person name="Roberts A."/>
            <person name="Saif S."/>
            <person name="Shea T."/>
            <person name="Sisk P."/>
            <person name="Stolte C."/>
            <person name="Sykes S."/>
            <person name="Wortman J."/>
            <person name="Nusbaum C."/>
            <person name="Birren B."/>
        </authorList>
    </citation>
    <scope>NUCLEOTIDE SEQUENCE [LARGE SCALE GENOMIC DNA]</scope>
    <source>
        <strain evidence="8 9">ATCC 38327</strain>
    </source>
</reference>
<name>A0A0L0RX51_ALLM3</name>
<evidence type="ECO:0000259" key="7">
    <source>
        <dbReference type="SMART" id="SM01332"/>
    </source>
</evidence>
<keyword evidence="1" id="KW-0132">Cell division</keyword>
<dbReference type="Pfam" id="PF02984">
    <property type="entry name" value="Cyclin_C"/>
    <property type="match status" value="1"/>
</dbReference>
<comment type="similarity">
    <text evidence="4">Belongs to the cyclin family.</text>
</comment>
<feature type="region of interest" description="Disordered" evidence="5">
    <location>
        <begin position="1"/>
        <end position="155"/>
    </location>
</feature>